<evidence type="ECO:0000313" key="3">
    <source>
        <dbReference type="Proteomes" id="UP000230973"/>
    </source>
</evidence>
<sequence>MDATALVTAVVFGSMVVRRLLARWTETVRIETVRCGAGPYRSSDVRVPVTEPSRKVLVRAIGWFVGNSKLQSWLRWSLVIMTTALLSIWLIEWQLGRPLVSTIDSGWLGHGSIVWRRFWEVPLYPMVFLLTVSSLKRAFRWREESELSLQRGEDYKGFFFCFVGLATMFALLQLFGVMTSSLVLLSLTGLSTIIGLSLTIPVFFFLFDGGRGQLDVLRDIRWRSGLRGEGQALLRGALSGVLLLAVLVSVASFWPVFIVSGVPLAVSVLVFTFLVLSVPSVLGLAVWAMFSNRFPVWPFVCRVGRIFLGWLSASDLTK</sequence>
<proteinExistence type="predicted"/>
<feature type="transmembrane region" description="Helical" evidence="1">
    <location>
        <begin position="157"/>
        <end position="176"/>
    </location>
</feature>
<comment type="caution">
    <text evidence="2">The sequence shown here is derived from an EMBL/GenBank/DDBJ whole genome shotgun (WGS) entry which is preliminary data.</text>
</comment>
<keyword evidence="1" id="KW-0472">Membrane</keyword>
<name>A0A2M7QAG3_9BACT</name>
<feature type="transmembrane region" description="Helical" evidence="1">
    <location>
        <begin position="232"/>
        <end position="258"/>
    </location>
</feature>
<reference evidence="3" key="1">
    <citation type="submission" date="2017-09" db="EMBL/GenBank/DDBJ databases">
        <title>Depth-based differentiation of microbial function through sediment-hosted aquifers and enrichment of novel symbionts in the deep terrestrial subsurface.</title>
        <authorList>
            <person name="Probst A.J."/>
            <person name="Ladd B."/>
            <person name="Jarett J.K."/>
            <person name="Geller-Mcgrath D.E."/>
            <person name="Sieber C.M.K."/>
            <person name="Emerson J.B."/>
            <person name="Anantharaman K."/>
            <person name="Thomas B.C."/>
            <person name="Malmstrom R."/>
            <person name="Stieglmeier M."/>
            <person name="Klingl A."/>
            <person name="Woyke T."/>
            <person name="Ryan C.M."/>
            <person name="Banfield J.F."/>
        </authorList>
    </citation>
    <scope>NUCLEOTIDE SEQUENCE [LARGE SCALE GENOMIC DNA]</scope>
</reference>
<organism evidence="2 3">
    <name type="scientific">Candidatus Uhrbacteria bacterium CG_4_10_14_0_8_um_filter_58_22</name>
    <dbReference type="NCBI Taxonomy" id="1975029"/>
    <lineage>
        <taxon>Bacteria</taxon>
        <taxon>Candidatus Uhriibacteriota</taxon>
    </lineage>
</organism>
<dbReference type="AlphaFoldDB" id="A0A2M7QAG3"/>
<evidence type="ECO:0000256" key="1">
    <source>
        <dbReference type="SAM" id="Phobius"/>
    </source>
</evidence>
<dbReference type="EMBL" id="PFLC01000040">
    <property type="protein sequence ID" value="PIY62426.1"/>
    <property type="molecule type" value="Genomic_DNA"/>
</dbReference>
<protein>
    <submittedName>
        <fullName evidence="2">Uncharacterized protein</fullName>
    </submittedName>
</protein>
<accession>A0A2M7QAG3</accession>
<feature type="transmembrane region" description="Helical" evidence="1">
    <location>
        <begin position="73"/>
        <end position="91"/>
    </location>
</feature>
<dbReference type="Proteomes" id="UP000230973">
    <property type="component" value="Unassembled WGS sequence"/>
</dbReference>
<feature type="transmembrane region" description="Helical" evidence="1">
    <location>
        <begin position="264"/>
        <end position="290"/>
    </location>
</feature>
<feature type="transmembrane region" description="Helical" evidence="1">
    <location>
        <begin position="182"/>
        <end position="207"/>
    </location>
</feature>
<evidence type="ECO:0000313" key="2">
    <source>
        <dbReference type="EMBL" id="PIY62426.1"/>
    </source>
</evidence>
<feature type="transmembrane region" description="Helical" evidence="1">
    <location>
        <begin position="118"/>
        <end position="136"/>
    </location>
</feature>
<gene>
    <name evidence="2" type="ORF">COY93_03360</name>
</gene>
<keyword evidence="1" id="KW-0812">Transmembrane</keyword>
<keyword evidence="1" id="KW-1133">Transmembrane helix</keyword>